<dbReference type="STRING" id="6412.T1G6P9"/>
<evidence type="ECO:0000256" key="8">
    <source>
        <dbReference type="ARBA" id="ARBA00022840"/>
    </source>
</evidence>
<dbReference type="NCBIfam" id="TIGR00041">
    <property type="entry name" value="DTMP_kinase"/>
    <property type="match status" value="1"/>
</dbReference>
<gene>
    <name evidence="11" type="primary">20216746</name>
    <name evidence="10" type="ORF">HELRODRAFT_87434</name>
</gene>
<reference evidence="12" key="1">
    <citation type="submission" date="2012-12" db="EMBL/GenBank/DDBJ databases">
        <authorList>
            <person name="Hellsten U."/>
            <person name="Grimwood J."/>
            <person name="Chapman J.A."/>
            <person name="Shapiro H."/>
            <person name="Aerts A."/>
            <person name="Otillar R.P."/>
            <person name="Terry A.Y."/>
            <person name="Boore J.L."/>
            <person name="Simakov O."/>
            <person name="Marletaz F."/>
            <person name="Cho S.-J."/>
            <person name="Edsinger-Gonzales E."/>
            <person name="Havlak P."/>
            <person name="Kuo D.-H."/>
            <person name="Larsson T."/>
            <person name="Lv J."/>
            <person name="Arendt D."/>
            <person name="Savage R."/>
            <person name="Osoegawa K."/>
            <person name="de Jong P."/>
            <person name="Lindberg D.R."/>
            <person name="Seaver E.C."/>
            <person name="Weisblat D.A."/>
            <person name="Putnam N.H."/>
            <person name="Grigoriev I.V."/>
            <person name="Rokhsar D.S."/>
        </authorList>
    </citation>
    <scope>NUCLEOTIDE SEQUENCE</scope>
</reference>
<evidence type="ECO:0000256" key="1">
    <source>
        <dbReference type="ARBA" id="ARBA00004992"/>
    </source>
</evidence>
<dbReference type="AlphaFoldDB" id="T1G6P9"/>
<dbReference type="InterPro" id="IPR027417">
    <property type="entry name" value="P-loop_NTPase"/>
</dbReference>
<evidence type="ECO:0000256" key="7">
    <source>
        <dbReference type="ARBA" id="ARBA00022777"/>
    </source>
</evidence>
<evidence type="ECO:0000256" key="6">
    <source>
        <dbReference type="ARBA" id="ARBA00022741"/>
    </source>
</evidence>
<dbReference type="GO" id="GO:0005739">
    <property type="term" value="C:mitochondrion"/>
    <property type="evidence" value="ECO:0000318"/>
    <property type="project" value="GO_Central"/>
</dbReference>
<feature type="domain" description="Thymidylate kinase-like" evidence="9">
    <location>
        <begin position="18"/>
        <end position="175"/>
    </location>
</feature>
<keyword evidence="12" id="KW-1185">Reference proteome</keyword>
<dbReference type="InterPro" id="IPR018095">
    <property type="entry name" value="Thymidylate_kin_CS"/>
</dbReference>
<dbReference type="GO" id="GO:0005737">
    <property type="term" value="C:cytoplasm"/>
    <property type="evidence" value="ECO:0000318"/>
    <property type="project" value="GO_Central"/>
</dbReference>
<comment type="similarity">
    <text evidence="2">Belongs to the thymidylate kinase family.</text>
</comment>
<dbReference type="InParanoid" id="T1G6P9"/>
<organism evidence="11 12">
    <name type="scientific">Helobdella robusta</name>
    <name type="common">Californian leech</name>
    <dbReference type="NCBI Taxonomy" id="6412"/>
    <lineage>
        <taxon>Eukaryota</taxon>
        <taxon>Metazoa</taxon>
        <taxon>Spiralia</taxon>
        <taxon>Lophotrochozoa</taxon>
        <taxon>Annelida</taxon>
        <taxon>Clitellata</taxon>
        <taxon>Hirudinea</taxon>
        <taxon>Rhynchobdellida</taxon>
        <taxon>Glossiphoniidae</taxon>
        <taxon>Helobdella</taxon>
    </lineage>
</organism>
<evidence type="ECO:0000313" key="10">
    <source>
        <dbReference type="EMBL" id="ESN94865.1"/>
    </source>
</evidence>
<sequence length="186" mass="21211">MGGSDSNANEKRGCFIVLEGCDRSGKTTQCKLITEKLNSENIPAHHLHYPKRSTCIGSLVDAYLTKRLTLSDEQIHLLFAINRRETIVEIEEYLNNGTSLIVDRYSFSGIAYSSVKKGMDLAFCRATELGLPKPDATIFLDSSIADRKSRNAFGDEIYENEDTQSRVYQFYKDHFFPDMKVIFLYR</sequence>
<dbReference type="GO" id="GO:0004798">
    <property type="term" value="F:dTMP kinase activity"/>
    <property type="evidence" value="ECO:0000318"/>
    <property type="project" value="GO_Central"/>
</dbReference>
<dbReference type="GO" id="GO:0006233">
    <property type="term" value="P:dTDP biosynthetic process"/>
    <property type="evidence" value="ECO:0000318"/>
    <property type="project" value="GO_Central"/>
</dbReference>
<dbReference type="GO" id="GO:0004550">
    <property type="term" value="F:nucleoside diphosphate kinase activity"/>
    <property type="evidence" value="ECO:0000318"/>
    <property type="project" value="GO_Central"/>
</dbReference>
<dbReference type="GeneID" id="20216746"/>
<dbReference type="PROSITE" id="PS01331">
    <property type="entry name" value="THYMIDYLATE_KINASE"/>
    <property type="match status" value="1"/>
</dbReference>
<dbReference type="PANTHER" id="PTHR10344">
    <property type="entry name" value="THYMIDYLATE KINASE"/>
    <property type="match status" value="1"/>
</dbReference>
<comment type="pathway">
    <text evidence="1">Pyrimidine metabolism; dTTP biosynthesis.</text>
</comment>
<dbReference type="GO" id="GO:0006235">
    <property type="term" value="P:dTTP biosynthetic process"/>
    <property type="evidence" value="ECO:0000318"/>
    <property type="project" value="GO_Central"/>
</dbReference>
<dbReference type="CTD" id="20216746"/>
<evidence type="ECO:0000313" key="11">
    <source>
        <dbReference type="EnsemblMetazoa" id="HelroP87434"/>
    </source>
</evidence>
<protein>
    <recommendedName>
        <fullName evidence="3">dTMP kinase</fullName>
        <ecNumber evidence="3">2.7.4.9</ecNumber>
    </recommendedName>
</protein>
<name>T1G6P9_HELRO</name>
<dbReference type="OMA" id="FLANAPW"/>
<evidence type="ECO:0000256" key="3">
    <source>
        <dbReference type="ARBA" id="ARBA00012980"/>
    </source>
</evidence>
<dbReference type="EC" id="2.7.4.9" evidence="3"/>
<evidence type="ECO:0000256" key="4">
    <source>
        <dbReference type="ARBA" id="ARBA00022679"/>
    </source>
</evidence>
<dbReference type="GO" id="GO:0005524">
    <property type="term" value="F:ATP binding"/>
    <property type="evidence" value="ECO:0007669"/>
    <property type="project" value="UniProtKB-KW"/>
</dbReference>
<dbReference type="RefSeq" id="XP_009026958.1">
    <property type="nucleotide sequence ID" value="XM_009028710.1"/>
</dbReference>
<keyword evidence="6" id="KW-0547">Nucleotide-binding</keyword>
<evidence type="ECO:0000259" key="9">
    <source>
        <dbReference type="Pfam" id="PF02223"/>
    </source>
</evidence>
<dbReference type="Pfam" id="PF02223">
    <property type="entry name" value="Thymidylate_kin"/>
    <property type="match status" value="1"/>
</dbReference>
<dbReference type="InterPro" id="IPR018094">
    <property type="entry name" value="Thymidylate_kinase"/>
</dbReference>
<dbReference type="OrthoDB" id="425602at2759"/>
<dbReference type="SUPFAM" id="SSF52540">
    <property type="entry name" value="P-loop containing nucleoside triphosphate hydrolases"/>
    <property type="match status" value="1"/>
</dbReference>
<reference evidence="11" key="3">
    <citation type="submission" date="2015-06" db="UniProtKB">
        <authorList>
            <consortium name="EnsemblMetazoa"/>
        </authorList>
    </citation>
    <scope>IDENTIFICATION</scope>
</reference>
<dbReference type="Gene3D" id="3.40.50.300">
    <property type="entry name" value="P-loop containing nucleotide triphosphate hydrolases"/>
    <property type="match status" value="1"/>
</dbReference>
<evidence type="ECO:0000256" key="2">
    <source>
        <dbReference type="ARBA" id="ARBA00009776"/>
    </source>
</evidence>
<keyword evidence="8" id="KW-0067">ATP-binding</keyword>
<dbReference type="CDD" id="cd01672">
    <property type="entry name" value="TMPK"/>
    <property type="match status" value="1"/>
</dbReference>
<proteinExistence type="inferred from homology"/>
<dbReference type="InterPro" id="IPR039430">
    <property type="entry name" value="Thymidylate_kin-like_dom"/>
</dbReference>
<accession>T1G6P9</accession>
<dbReference type="EMBL" id="AMQM01007060">
    <property type="status" value="NOT_ANNOTATED_CDS"/>
    <property type="molecule type" value="Genomic_DNA"/>
</dbReference>
<dbReference type="EMBL" id="KB097558">
    <property type="protein sequence ID" value="ESN94865.1"/>
    <property type="molecule type" value="Genomic_DNA"/>
</dbReference>
<keyword evidence="4" id="KW-0808">Transferase</keyword>
<keyword evidence="5" id="KW-0545">Nucleotide biosynthesis</keyword>
<dbReference type="GO" id="GO:0006227">
    <property type="term" value="P:dUDP biosynthetic process"/>
    <property type="evidence" value="ECO:0000318"/>
    <property type="project" value="GO_Central"/>
</dbReference>
<dbReference type="EnsemblMetazoa" id="HelroT87434">
    <property type="protein sequence ID" value="HelroP87434"/>
    <property type="gene ID" value="HelroG87434"/>
</dbReference>
<dbReference type="eggNOG" id="KOG3327">
    <property type="taxonomic scope" value="Eukaryota"/>
</dbReference>
<reference evidence="10 12" key="2">
    <citation type="journal article" date="2013" name="Nature">
        <title>Insights into bilaterian evolution from three spiralian genomes.</title>
        <authorList>
            <person name="Simakov O."/>
            <person name="Marletaz F."/>
            <person name="Cho S.J."/>
            <person name="Edsinger-Gonzales E."/>
            <person name="Havlak P."/>
            <person name="Hellsten U."/>
            <person name="Kuo D.H."/>
            <person name="Larsson T."/>
            <person name="Lv J."/>
            <person name="Arendt D."/>
            <person name="Savage R."/>
            <person name="Osoegawa K."/>
            <person name="de Jong P."/>
            <person name="Grimwood J."/>
            <person name="Chapman J.A."/>
            <person name="Shapiro H."/>
            <person name="Aerts A."/>
            <person name="Otillar R.P."/>
            <person name="Terry A.Y."/>
            <person name="Boore J.L."/>
            <person name="Grigoriev I.V."/>
            <person name="Lindberg D.R."/>
            <person name="Seaver E.C."/>
            <person name="Weisblat D.A."/>
            <person name="Putnam N.H."/>
            <person name="Rokhsar D.S."/>
        </authorList>
    </citation>
    <scope>NUCLEOTIDE SEQUENCE</scope>
</reference>
<dbReference type="FunCoup" id="T1G6P9">
    <property type="interactions" value="1394"/>
</dbReference>
<dbReference type="Proteomes" id="UP000015101">
    <property type="component" value="Unassembled WGS sequence"/>
</dbReference>
<evidence type="ECO:0000256" key="5">
    <source>
        <dbReference type="ARBA" id="ARBA00022727"/>
    </source>
</evidence>
<dbReference type="HOGENOM" id="CLU_049131_3_2_1"/>
<evidence type="ECO:0000313" key="12">
    <source>
        <dbReference type="Proteomes" id="UP000015101"/>
    </source>
</evidence>
<dbReference type="KEGG" id="hro:HELRODRAFT_87434"/>
<dbReference type="PANTHER" id="PTHR10344:SF1">
    <property type="entry name" value="THYMIDYLATE KINASE"/>
    <property type="match status" value="1"/>
</dbReference>
<dbReference type="GO" id="GO:0005634">
    <property type="term" value="C:nucleus"/>
    <property type="evidence" value="ECO:0000318"/>
    <property type="project" value="GO_Central"/>
</dbReference>
<keyword evidence="7" id="KW-0418">Kinase</keyword>